<dbReference type="CDD" id="cd03235">
    <property type="entry name" value="ABC_Metallic_Cations"/>
    <property type="match status" value="1"/>
</dbReference>
<dbReference type="PROSITE" id="PS50893">
    <property type="entry name" value="ABC_TRANSPORTER_2"/>
    <property type="match status" value="1"/>
</dbReference>
<evidence type="ECO:0000256" key="7">
    <source>
        <dbReference type="ARBA" id="ARBA00022967"/>
    </source>
</evidence>
<keyword evidence="5 11" id="KW-0067">ATP-binding</keyword>
<keyword evidence="9" id="KW-0472">Membrane</keyword>
<sequence>MAAPLIQLNDIHLRFSAEPVLEGINLTIHQGEIVTIIGPNGAGKSSLVKVITGLIAPTTGSITHSAQGKQPLRIGYMPQTLHLDPSMPIKVSRFLSLAGPKAPSRSARKAALEQVGIANLSSAQIHNLSGGEFQRVLLARAILQRPNLLVLDEPLQGVDVNGQIELYRLIAELRQQLQCAIVMVSHDLHLVMAQTDSVVCLNRHMCCHGQPESVSKHPEYLKLFGKQASDDLAVYTHNHDHHHDMHGDVVGCSDECDHHHD</sequence>
<dbReference type="GO" id="GO:0016887">
    <property type="term" value="F:ATP hydrolysis activity"/>
    <property type="evidence" value="ECO:0007669"/>
    <property type="project" value="InterPro"/>
</dbReference>
<proteinExistence type="predicted"/>
<dbReference type="GO" id="GO:0006829">
    <property type="term" value="P:zinc ion transport"/>
    <property type="evidence" value="ECO:0007669"/>
    <property type="project" value="UniProtKB-KW"/>
</dbReference>
<evidence type="ECO:0000256" key="1">
    <source>
        <dbReference type="ARBA" id="ARBA00022448"/>
    </source>
</evidence>
<dbReference type="Gene3D" id="3.40.50.300">
    <property type="entry name" value="P-loop containing nucleotide triphosphate hydrolases"/>
    <property type="match status" value="1"/>
</dbReference>
<evidence type="ECO:0000256" key="8">
    <source>
        <dbReference type="ARBA" id="ARBA00023065"/>
    </source>
</evidence>
<keyword evidence="3" id="KW-0547">Nucleotide-binding</keyword>
<dbReference type="InterPro" id="IPR027417">
    <property type="entry name" value="P-loop_NTPase"/>
</dbReference>
<accession>A0AAW7X8M2</accession>
<name>A0AAW7X8M2_9GAMM</name>
<evidence type="ECO:0000259" key="10">
    <source>
        <dbReference type="PROSITE" id="PS50893"/>
    </source>
</evidence>
<keyword evidence="6" id="KW-0864">Zinc transport</keyword>
<feature type="domain" description="ABC transporter" evidence="10">
    <location>
        <begin position="6"/>
        <end position="227"/>
    </location>
</feature>
<dbReference type="InterPro" id="IPR050153">
    <property type="entry name" value="Metal_Ion_Import_ABC"/>
</dbReference>
<evidence type="ECO:0000256" key="6">
    <source>
        <dbReference type="ARBA" id="ARBA00022906"/>
    </source>
</evidence>
<dbReference type="FunFam" id="3.40.50.300:FF:000392">
    <property type="entry name" value="Zinc import ATP-binding protein ZnuC"/>
    <property type="match status" value="1"/>
</dbReference>
<protein>
    <submittedName>
        <fullName evidence="11">Zinc ABC transporter ATP-binding protein ZnuC</fullName>
    </submittedName>
</protein>
<evidence type="ECO:0000256" key="5">
    <source>
        <dbReference type="ARBA" id="ARBA00022840"/>
    </source>
</evidence>
<evidence type="ECO:0000256" key="9">
    <source>
        <dbReference type="ARBA" id="ARBA00023136"/>
    </source>
</evidence>
<evidence type="ECO:0000313" key="12">
    <source>
        <dbReference type="Proteomes" id="UP001169760"/>
    </source>
</evidence>
<dbReference type="InterPro" id="IPR003439">
    <property type="entry name" value="ABC_transporter-like_ATP-bd"/>
</dbReference>
<reference evidence="11" key="1">
    <citation type="submission" date="2023-07" db="EMBL/GenBank/DDBJ databases">
        <title>Genome content predicts the carbon catabolic preferences of heterotrophic bacteria.</title>
        <authorList>
            <person name="Gralka M."/>
        </authorList>
    </citation>
    <scope>NUCLEOTIDE SEQUENCE</scope>
    <source>
        <strain evidence="11">I3M17_2</strain>
    </source>
</reference>
<dbReference type="PANTHER" id="PTHR42734">
    <property type="entry name" value="METAL TRANSPORT SYSTEM ATP-BINDING PROTEIN TM_0124-RELATED"/>
    <property type="match status" value="1"/>
</dbReference>
<dbReference type="GO" id="GO:0005524">
    <property type="term" value="F:ATP binding"/>
    <property type="evidence" value="ECO:0007669"/>
    <property type="project" value="UniProtKB-KW"/>
</dbReference>
<organism evidence="11 12">
    <name type="scientific">Saccharophagus degradans</name>
    <dbReference type="NCBI Taxonomy" id="86304"/>
    <lineage>
        <taxon>Bacteria</taxon>
        <taxon>Pseudomonadati</taxon>
        <taxon>Pseudomonadota</taxon>
        <taxon>Gammaproteobacteria</taxon>
        <taxon>Cellvibrionales</taxon>
        <taxon>Cellvibrionaceae</taxon>
        <taxon>Saccharophagus</taxon>
    </lineage>
</organism>
<dbReference type="NCBIfam" id="NF007090">
    <property type="entry name" value="PRK09544.1"/>
    <property type="match status" value="1"/>
</dbReference>
<dbReference type="AlphaFoldDB" id="A0AAW7X8M2"/>
<evidence type="ECO:0000313" key="11">
    <source>
        <dbReference type="EMBL" id="MDO6422734.1"/>
    </source>
</evidence>
<keyword evidence="4" id="KW-0862">Zinc</keyword>
<dbReference type="EMBL" id="JAUOPB010000006">
    <property type="protein sequence ID" value="MDO6422734.1"/>
    <property type="molecule type" value="Genomic_DNA"/>
</dbReference>
<keyword evidence="2" id="KW-1003">Cell membrane</keyword>
<gene>
    <name evidence="11" type="primary">znuC</name>
    <name evidence="11" type="ORF">Q4521_09630</name>
</gene>
<dbReference type="InterPro" id="IPR017871">
    <property type="entry name" value="ABC_transporter-like_CS"/>
</dbReference>
<evidence type="ECO:0000256" key="2">
    <source>
        <dbReference type="ARBA" id="ARBA00022475"/>
    </source>
</evidence>
<dbReference type="PANTHER" id="PTHR42734:SF9">
    <property type="entry name" value="ZINC IMPORT ATP-BINDING PROTEIN ZNUC"/>
    <property type="match status" value="1"/>
</dbReference>
<dbReference type="SMART" id="SM00382">
    <property type="entry name" value="AAA"/>
    <property type="match status" value="1"/>
</dbReference>
<evidence type="ECO:0000256" key="3">
    <source>
        <dbReference type="ARBA" id="ARBA00022741"/>
    </source>
</evidence>
<dbReference type="GO" id="GO:0010043">
    <property type="term" value="P:response to zinc ion"/>
    <property type="evidence" value="ECO:0007669"/>
    <property type="project" value="TreeGrafter"/>
</dbReference>
<evidence type="ECO:0000256" key="4">
    <source>
        <dbReference type="ARBA" id="ARBA00022833"/>
    </source>
</evidence>
<dbReference type="SUPFAM" id="SSF52540">
    <property type="entry name" value="P-loop containing nucleoside triphosphate hydrolases"/>
    <property type="match status" value="1"/>
</dbReference>
<dbReference type="InterPro" id="IPR003593">
    <property type="entry name" value="AAA+_ATPase"/>
</dbReference>
<keyword evidence="8" id="KW-0406">Ion transport</keyword>
<dbReference type="PROSITE" id="PS00211">
    <property type="entry name" value="ABC_TRANSPORTER_1"/>
    <property type="match status" value="1"/>
</dbReference>
<keyword evidence="1" id="KW-0813">Transport</keyword>
<dbReference type="Pfam" id="PF00005">
    <property type="entry name" value="ABC_tran"/>
    <property type="match status" value="1"/>
</dbReference>
<dbReference type="Proteomes" id="UP001169760">
    <property type="component" value="Unassembled WGS sequence"/>
</dbReference>
<dbReference type="RefSeq" id="WP_303492640.1">
    <property type="nucleotide sequence ID" value="NZ_JAUOPB010000006.1"/>
</dbReference>
<keyword evidence="7" id="KW-1278">Translocase</keyword>
<comment type="caution">
    <text evidence="11">The sequence shown here is derived from an EMBL/GenBank/DDBJ whole genome shotgun (WGS) entry which is preliminary data.</text>
</comment>